<keyword evidence="2" id="KW-1003">Cell membrane</keyword>
<dbReference type="GO" id="GO:0052621">
    <property type="term" value="F:diguanylate cyclase activity"/>
    <property type="evidence" value="ECO:0007669"/>
    <property type="project" value="UniProtKB-EC"/>
</dbReference>
<keyword evidence="4" id="KW-0812">Transmembrane</keyword>
<dbReference type="RefSeq" id="WP_274357260.1">
    <property type="nucleotide sequence ID" value="NZ_CP118099.1"/>
</dbReference>
<dbReference type="Gene3D" id="6.10.340.10">
    <property type="match status" value="1"/>
</dbReference>
<feature type="transmembrane region" description="Helical" evidence="4">
    <location>
        <begin position="288"/>
        <end position="307"/>
    </location>
</feature>
<dbReference type="PROSITE" id="PS50885">
    <property type="entry name" value="HAMP"/>
    <property type="match status" value="1"/>
</dbReference>
<evidence type="ECO:0000256" key="2">
    <source>
        <dbReference type="ARBA" id="ARBA00022475"/>
    </source>
</evidence>
<dbReference type="InterPro" id="IPR029787">
    <property type="entry name" value="Nucleotide_cyclase"/>
</dbReference>
<organism evidence="7 8">
    <name type="scientific">Exiguobacterium marinum</name>
    <dbReference type="NCBI Taxonomy" id="273528"/>
    <lineage>
        <taxon>Bacteria</taxon>
        <taxon>Bacillati</taxon>
        <taxon>Bacillota</taxon>
        <taxon>Bacilli</taxon>
        <taxon>Bacillales</taxon>
        <taxon>Bacillales Family XII. Incertae Sedis</taxon>
        <taxon>Exiguobacterium</taxon>
    </lineage>
</organism>
<dbReference type="InterPro" id="IPR003660">
    <property type="entry name" value="HAMP_dom"/>
</dbReference>
<dbReference type="Pfam" id="PF00990">
    <property type="entry name" value="GGDEF"/>
    <property type="match status" value="1"/>
</dbReference>
<gene>
    <name evidence="7" type="ORF">PTI97_03800</name>
</gene>
<dbReference type="Proteomes" id="UP001213680">
    <property type="component" value="Chromosome"/>
</dbReference>
<dbReference type="CDD" id="cd01949">
    <property type="entry name" value="GGDEF"/>
    <property type="match status" value="1"/>
</dbReference>
<evidence type="ECO:0000256" key="1">
    <source>
        <dbReference type="ARBA" id="ARBA00004236"/>
    </source>
</evidence>
<keyword evidence="7" id="KW-0548">Nucleotidyltransferase</keyword>
<keyword evidence="3 4" id="KW-0472">Membrane</keyword>
<evidence type="ECO:0000259" key="6">
    <source>
        <dbReference type="PROSITE" id="PS50887"/>
    </source>
</evidence>
<evidence type="ECO:0000259" key="5">
    <source>
        <dbReference type="PROSITE" id="PS50885"/>
    </source>
</evidence>
<dbReference type="PROSITE" id="PS50887">
    <property type="entry name" value="GGDEF"/>
    <property type="match status" value="1"/>
</dbReference>
<dbReference type="EMBL" id="CP118099">
    <property type="protein sequence ID" value="WDH76646.1"/>
    <property type="molecule type" value="Genomic_DNA"/>
</dbReference>
<dbReference type="InterPro" id="IPR043128">
    <property type="entry name" value="Rev_trsase/Diguanyl_cyclase"/>
</dbReference>
<dbReference type="NCBIfam" id="TIGR00254">
    <property type="entry name" value="GGDEF"/>
    <property type="match status" value="1"/>
</dbReference>
<keyword evidence="7" id="KW-0808">Transferase</keyword>
<dbReference type="PANTHER" id="PTHR44757:SF2">
    <property type="entry name" value="BIOFILM ARCHITECTURE MAINTENANCE PROTEIN MBAA"/>
    <property type="match status" value="1"/>
</dbReference>
<comment type="subcellular location">
    <subcellularLocation>
        <location evidence="1">Cell membrane</location>
    </subcellularLocation>
</comment>
<dbReference type="EC" id="2.7.7.65" evidence="7"/>
<protein>
    <submittedName>
        <fullName evidence="7">Diguanylate cyclase</fullName>
        <ecNumber evidence="7">2.7.7.65</ecNumber>
    </submittedName>
</protein>
<dbReference type="SUPFAM" id="SSF55073">
    <property type="entry name" value="Nucleotide cyclase"/>
    <property type="match status" value="1"/>
</dbReference>
<sequence length="530" mass="58817">MIKSFTMRLGLILALSIATLVFLLTIALTSLISHRASDSLEQEIGERLSTTSHQLADKLDFYMWSRYQEVQLLQGLDLEEPDETRRLLDQVQSNIPAFSWIGVTDADGTVVASTNGILEGASIAERPVYLEAQDAPFIGDVHEAVLLAELLPNPTGEPLQFVDISVPLFQDGSFQGVLATHLSWAWGKEVLGHFNRTLHEQVDDTDLFVVSERDNVVLLGPDDMVGKPLPVSFTEGATVKKWEDGQDYLTGMSIGEGYDEYPGLGWRVVVRQPAAVAFAPVETLETRILWIGLFASLVTAVLGWLLASIVTRPLKRITETASLMEQGKANKFPHQSGIEEIESLAFALESLVTSLTESESERVHFEKLANRDALTGLSNRVALREQLNRLYDSEETHVFFYLDLDGFKAVNDTYGHAVGDALLVEISQRLRTLTIDELYPVRLSGDEFFLMFPRRECSVEEIHQIGKSVIDTLSQPVTIDTTFISVGASIGASIWSPPEPPHVAIEQADDALYRSKANGKQQLSFHELFE</sequence>
<proteinExistence type="predicted"/>
<evidence type="ECO:0000313" key="7">
    <source>
        <dbReference type="EMBL" id="WDH76646.1"/>
    </source>
</evidence>
<dbReference type="Gene3D" id="3.30.70.270">
    <property type="match status" value="1"/>
</dbReference>
<dbReference type="InterPro" id="IPR052155">
    <property type="entry name" value="Biofilm_reg_signaling"/>
</dbReference>
<reference evidence="7 8" key="1">
    <citation type="submission" date="2023-02" db="EMBL/GenBank/DDBJ databases">
        <title>A bacterium isolated from plastisphere.</title>
        <authorList>
            <person name="Sun Y."/>
        </authorList>
    </citation>
    <scope>NUCLEOTIDE SEQUENCE [LARGE SCALE GENOMIC DNA]</scope>
    <source>
        <strain evidence="8">a-1</strain>
    </source>
</reference>
<evidence type="ECO:0000256" key="3">
    <source>
        <dbReference type="ARBA" id="ARBA00023136"/>
    </source>
</evidence>
<accession>A0ABY7X0J4</accession>
<dbReference type="InterPro" id="IPR000160">
    <property type="entry name" value="GGDEF_dom"/>
</dbReference>
<keyword evidence="4" id="KW-1133">Transmembrane helix</keyword>
<evidence type="ECO:0000313" key="8">
    <source>
        <dbReference type="Proteomes" id="UP001213680"/>
    </source>
</evidence>
<dbReference type="PANTHER" id="PTHR44757">
    <property type="entry name" value="DIGUANYLATE CYCLASE DGCP"/>
    <property type="match status" value="1"/>
</dbReference>
<dbReference type="SMART" id="SM00267">
    <property type="entry name" value="GGDEF"/>
    <property type="match status" value="1"/>
</dbReference>
<dbReference type="CDD" id="cd12914">
    <property type="entry name" value="PDC1_DGC_like"/>
    <property type="match status" value="1"/>
</dbReference>
<evidence type="ECO:0000256" key="4">
    <source>
        <dbReference type="SAM" id="Phobius"/>
    </source>
</evidence>
<keyword evidence="8" id="KW-1185">Reference proteome</keyword>
<feature type="domain" description="GGDEF" evidence="6">
    <location>
        <begin position="395"/>
        <end position="528"/>
    </location>
</feature>
<feature type="domain" description="HAMP" evidence="5">
    <location>
        <begin position="308"/>
        <end position="360"/>
    </location>
</feature>
<dbReference type="Gene3D" id="3.30.450.20">
    <property type="entry name" value="PAS domain"/>
    <property type="match status" value="1"/>
</dbReference>
<name>A0ABY7X0J4_9BACL</name>